<dbReference type="GO" id="GO:0000139">
    <property type="term" value="C:Golgi membrane"/>
    <property type="evidence" value="ECO:0007669"/>
    <property type="project" value="TreeGrafter"/>
</dbReference>
<evidence type="ECO:0000313" key="9">
    <source>
        <dbReference type="EMBL" id="CAD5116532.1"/>
    </source>
</evidence>
<accession>A0A7I8VM53</accession>
<evidence type="ECO:0000256" key="2">
    <source>
        <dbReference type="ARBA" id="ARBA00005648"/>
    </source>
</evidence>
<protein>
    <submittedName>
        <fullName evidence="9">DgyrCDS5411</fullName>
    </submittedName>
</protein>
<dbReference type="GO" id="GO:0030134">
    <property type="term" value="C:COPII-coated ER to Golgi transport vesicle"/>
    <property type="evidence" value="ECO:0007669"/>
    <property type="project" value="TreeGrafter"/>
</dbReference>
<dbReference type="Pfam" id="PF07970">
    <property type="entry name" value="COPIIcoated_ERV"/>
    <property type="match status" value="1"/>
</dbReference>
<dbReference type="GO" id="GO:0006890">
    <property type="term" value="P:retrograde vesicle-mediated transport, Golgi to endoplasmic reticulum"/>
    <property type="evidence" value="ECO:0007669"/>
    <property type="project" value="TreeGrafter"/>
</dbReference>
<comment type="similarity">
    <text evidence="2">Belongs to the ERGIC family.</text>
</comment>
<comment type="subcellular location">
    <subcellularLocation>
        <location evidence="1">Endoplasmic reticulum-Golgi intermediate compartment membrane</location>
        <topology evidence="1">Multi-pass membrane protein</topology>
    </subcellularLocation>
</comment>
<feature type="domain" description="Endoplasmic reticulum vesicle transporter N-terminal" evidence="8">
    <location>
        <begin position="5"/>
        <end position="96"/>
    </location>
</feature>
<dbReference type="AlphaFoldDB" id="A0A7I8VM53"/>
<comment type="caution">
    <text evidence="9">The sequence shown here is derived from an EMBL/GenBank/DDBJ whole genome shotgun (WGS) entry which is preliminary data.</text>
</comment>
<dbReference type="PANTHER" id="PTHR10984:SF36">
    <property type="entry name" value="ENDOPLASMIC RETICULUM-GOLGI INTERMEDIATE COMPARTMENT PROTEIN 1"/>
    <property type="match status" value="1"/>
</dbReference>
<feature type="domain" description="Endoplasmic reticulum vesicle transporter C-terminal" evidence="7">
    <location>
        <begin position="105"/>
        <end position="271"/>
    </location>
</feature>
<dbReference type="OrthoDB" id="270930at2759"/>
<evidence type="ECO:0000313" key="10">
    <source>
        <dbReference type="Proteomes" id="UP000549394"/>
    </source>
</evidence>
<reference evidence="9 10" key="1">
    <citation type="submission" date="2020-08" db="EMBL/GenBank/DDBJ databases">
        <authorList>
            <person name="Hejnol A."/>
        </authorList>
    </citation>
    <scope>NUCLEOTIDE SEQUENCE [LARGE SCALE GENOMIC DNA]</scope>
</reference>
<gene>
    <name evidence="9" type="ORF">DGYR_LOCUS5142</name>
</gene>
<dbReference type="GO" id="GO:0033116">
    <property type="term" value="C:endoplasmic reticulum-Golgi intermediate compartment membrane"/>
    <property type="evidence" value="ECO:0007669"/>
    <property type="project" value="UniProtKB-SubCell"/>
</dbReference>
<feature type="transmembrane region" description="Helical" evidence="6">
    <location>
        <begin position="249"/>
        <end position="270"/>
    </location>
</feature>
<evidence type="ECO:0000259" key="7">
    <source>
        <dbReference type="Pfam" id="PF07970"/>
    </source>
</evidence>
<dbReference type="InterPro" id="IPR012936">
    <property type="entry name" value="Erv_C"/>
</dbReference>
<keyword evidence="5 6" id="KW-0472">Membrane</keyword>
<dbReference type="GO" id="GO:0005789">
    <property type="term" value="C:endoplasmic reticulum membrane"/>
    <property type="evidence" value="ECO:0007669"/>
    <property type="project" value="TreeGrafter"/>
</dbReference>
<keyword evidence="3 6" id="KW-0812">Transmembrane</keyword>
<evidence type="ECO:0000256" key="4">
    <source>
        <dbReference type="ARBA" id="ARBA00022989"/>
    </source>
</evidence>
<dbReference type="GO" id="GO:0006888">
    <property type="term" value="P:endoplasmic reticulum to Golgi vesicle-mediated transport"/>
    <property type="evidence" value="ECO:0007669"/>
    <property type="project" value="TreeGrafter"/>
</dbReference>
<dbReference type="Pfam" id="PF13850">
    <property type="entry name" value="ERGIC_N"/>
    <property type="match status" value="1"/>
</dbReference>
<feature type="transmembrane region" description="Helical" evidence="6">
    <location>
        <begin position="26"/>
        <end position="49"/>
    </location>
</feature>
<proteinExistence type="inferred from homology"/>
<evidence type="ECO:0000256" key="5">
    <source>
        <dbReference type="ARBA" id="ARBA00023136"/>
    </source>
</evidence>
<dbReference type="InterPro" id="IPR045888">
    <property type="entry name" value="Erv"/>
</dbReference>
<dbReference type="PANTHER" id="PTHR10984">
    <property type="entry name" value="ENDOPLASMIC RETICULUM-GOLGI INTERMEDIATE COMPARTMENT PROTEIN"/>
    <property type="match status" value="1"/>
</dbReference>
<sequence>MQFDVRRFDVYRKIPKDLTQPTTTGAYISVASILFIICLLLSELTSFLYPETVSELFVDDPTKLVERIPISIDVTLPKMKCDFIGLDIQDDMGRHEVGYVDSVIKDPLNDGEGCRFKAKFQVNKVPGNFHLSTHASSEQPDSPDMTHLIHHVTLGDQVPEAADLPGSFNPLINRDKREANPTSSHDYFMKVVPTIFENFHGYTIYPYQYTFAYRDYIQYGHGHRFIPAIWFRYDLSPITVKYHERRKPIYSFLTTLCAIVGGTFTVAGIIDSLIFSASEIFKKFEIGKLN</sequence>
<evidence type="ECO:0000256" key="3">
    <source>
        <dbReference type="ARBA" id="ARBA00022692"/>
    </source>
</evidence>
<dbReference type="Proteomes" id="UP000549394">
    <property type="component" value="Unassembled WGS sequence"/>
</dbReference>
<keyword evidence="4 6" id="KW-1133">Transmembrane helix</keyword>
<evidence type="ECO:0000256" key="1">
    <source>
        <dbReference type="ARBA" id="ARBA00004457"/>
    </source>
</evidence>
<evidence type="ECO:0000259" key="8">
    <source>
        <dbReference type="Pfam" id="PF13850"/>
    </source>
</evidence>
<dbReference type="EMBL" id="CAJFCJ010000006">
    <property type="protein sequence ID" value="CAD5116532.1"/>
    <property type="molecule type" value="Genomic_DNA"/>
</dbReference>
<organism evidence="9 10">
    <name type="scientific">Dimorphilus gyrociliatus</name>
    <dbReference type="NCBI Taxonomy" id="2664684"/>
    <lineage>
        <taxon>Eukaryota</taxon>
        <taxon>Metazoa</taxon>
        <taxon>Spiralia</taxon>
        <taxon>Lophotrochozoa</taxon>
        <taxon>Annelida</taxon>
        <taxon>Polychaeta</taxon>
        <taxon>Polychaeta incertae sedis</taxon>
        <taxon>Dinophilidae</taxon>
        <taxon>Dimorphilus</taxon>
    </lineage>
</organism>
<evidence type="ECO:0000256" key="6">
    <source>
        <dbReference type="SAM" id="Phobius"/>
    </source>
</evidence>
<dbReference type="InterPro" id="IPR039542">
    <property type="entry name" value="Erv_N"/>
</dbReference>
<keyword evidence="10" id="KW-1185">Reference proteome</keyword>
<name>A0A7I8VM53_9ANNE</name>